<organism evidence="7 8">
    <name type="scientific">Coniella lustricola</name>
    <dbReference type="NCBI Taxonomy" id="2025994"/>
    <lineage>
        <taxon>Eukaryota</taxon>
        <taxon>Fungi</taxon>
        <taxon>Dikarya</taxon>
        <taxon>Ascomycota</taxon>
        <taxon>Pezizomycotina</taxon>
        <taxon>Sordariomycetes</taxon>
        <taxon>Sordariomycetidae</taxon>
        <taxon>Diaporthales</taxon>
        <taxon>Schizoparmaceae</taxon>
        <taxon>Coniella</taxon>
    </lineage>
</organism>
<evidence type="ECO:0000256" key="3">
    <source>
        <dbReference type="ARBA" id="ARBA00023163"/>
    </source>
</evidence>
<accession>A0A2T3A1P5</accession>
<evidence type="ECO:0000256" key="5">
    <source>
        <dbReference type="SAM" id="Coils"/>
    </source>
</evidence>
<evidence type="ECO:0000313" key="8">
    <source>
        <dbReference type="Proteomes" id="UP000241462"/>
    </source>
</evidence>
<dbReference type="AlphaFoldDB" id="A0A2T3A1P5"/>
<feature type="region of interest" description="Disordered" evidence="6">
    <location>
        <begin position="304"/>
        <end position="342"/>
    </location>
</feature>
<dbReference type="GO" id="GO:0003677">
    <property type="term" value="F:DNA binding"/>
    <property type="evidence" value="ECO:0007669"/>
    <property type="project" value="InterPro"/>
</dbReference>
<dbReference type="PANTHER" id="PTHR13408">
    <property type="entry name" value="DNA-DIRECTED RNA POLYMERASE III"/>
    <property type="match status" value="1"/>
</dbReference>
<dbReference type="OrthoDB" id="5836119at2759"/>
<dbReference type="GO" id="GO:0005666">
    <property type="term" value="C:RNA polymerase III complex"/>
    <property type="evidence" value="ECO:0007669"/>
    <property type="project" value="InterPro"/>
</dbReference>
<dbReference type="PANTHER" id="PTHR13408:SF0">
    <property type="entry name" value="DNA-DIRECTED RNA POLYMERASE III SUBUNIT RPC4"/>
    <property type="match status" value="1"/>
</dbReference>
<evidence type="ECO:0000256" key="6">
    <source>
        <dbReference type="SAM" id="MobiDB-lite"/>
    </source>
</evidence>
<keyword evidence="2" id="KW-0240">DNA-directed RNA polymerase</keyword>
<feature type="compositionally biased region" description="Basic and acidic residues" evidence="6">
    <location>
        <begin position="124"/>
        <end position="136"/>
    </location>
</feature>
<comment type="subcellular location">
    <subcellularLocation>
        <location evidence="1">Nucleus</location>
    </subcellularLocation>
</comment>
<feature type="compositionally biased region" description="Acidic residues" evidence="6">
    <location>
        <begin position="400"/>
        <end position="410"/>
    </location>
</feature>
<feature type="region of interest" description="Disordered" evidence="6">
    <location>
        <begin position="1"/>
        <end position="106"/>
    </location>
</feature>
<feature type="compositionally biased region" description="Basic residues" evidence="6">
    <location>
        <begin position="19"/>
        <end position="32"/>
    </location>
</feature>
<dbReference type="InterPro" id="IPR007811">
    <property type="entry name" value="RPC4"/>
</dbReference>
<protein>
    <submittedName>
        <fullName evidence="7">RNA polymerase III RPC4-domain-containing protein</fullName>
    </submittedName>
</protein>
<dbReference type="Pfam" id="PF05132">
    <property type="entry name" value="RNA_pol_Rpc4"/>
    <property type="match status" value="1"/>
</dbReference>
<dbReference type="InParanoid" id="A0A2T3A1P5"/>
<reference evidence="7 8" key="1">
    <citation type="journal article" date="2018" name="Mycol. Prog.">
        <title>Coniella lustricola, a new species from submerged detritus.</title>
        <authorList>
            <person name="Raudabaugh D.B."/>
            <person name="Iturriaga T."/>
            <person name="Carver A."/>
            <person name="Mondo S."/>
            <person name="Pangilinan J."/>
            <person name="Lipzen A."/>
            <person name="He G."/>
            <person name="Amirebrahimi M."/>
            <person name="Grigoriev I.V."/>
            <person name="Miller A.N."/>
        </authorList>
    </citation>
    <scope>NUCLEOTIDE SEQUENCE [LARGE SCALE GENOMIC DNA]</scope>
    <source>
        <strain evidence="7 8">B22-T-1</strain>
    </source>
</reference>
<sequence length="602" mass="64070">MAGEDAARDSARGGPRGRGAPRGRARGQRGRRGGAVPASSSDVQMADGPNAQPVAATQESAQESSTAQPTTTPIPITSTPLASRAATPTRGVSARGGAAAGRFLPRAIRRSQLDRETIAAQETAKQETKAAADARLQRAVRGGRGGGRRARGGPPTGFDRVIRGGAGGFGSTIQASTNRAAPSAFGSLYDAPSAGGSRSGGSGGGGGSGVKNEHGVFNRDTESSRPTGRRMNTDKIAEFASVEDDEPRASTNANKSKESTPTTSLLPKGMYREELVESEQPAIATTEEVEAAERGEAVATVVVVPSAEGSDEDGDLFNDDDNDVEMKDDGRKWPGAKNAPQIKIEGEEITEIDKLAQRRAEKKREAKEAKKKLKFVDEEDRLDAEKLAYQRKLFGVASDADSEGDNDEDETKEKAVKAQEERKPLISEGSIYLWQFPPVMPPLHKVERAAKKGLVKDEPTDDVVMLNAPAHSSSTPVDLTAADEVKQEDEDVNRAELEEEPSGFVGKLIIRKSGKMQIDWGGMLFDCETGIAVSHYREAVLTEEDDDKQPDGFHGTAYGMGAIAGKFNAVPHWSDVEPWVVNDSQLPPWGIDAAPDGTVMET</sequence>
<feature type="coiled-coil region" evidence="5">
    <location>
        <begin position="352"/>
        <end position="379"/>
    </location>
</feature>
<dbReference type="STRING" id="2025994.A0A2T3A1P5"/>
<keyword evidence="3" id="KW-0804">Transcription</keyword>
<feature type="region of interest" description="Disordered" evidence="6">
    <location>
        <begin position="277"/>
        <end position="296"/>
    </location>
</feature>
<evidence type="ECO:0000256" key="4">
    <source>
        <dbReference type="ARBA" id="ARBA00023242"/>
    </source>
</evidence>
<dbReference type="EMBL" id="KZ678508">
    <property type="protein sequence ID" value="PSR81224.1"/>
    <property type="molecule type" value="Genomic_DNA"/>
</dbReference>
<evidence type="ECO:0000256" key="2">
    <source>
        <dbReference type="ARBA" id="ARBA00022478"/>
    </source>
</evidence>
<dbReference type="Proteomes" id="UP000241462">
    <property type="component" value="Unassembled WGS sequence"/>
</dbReference>
<dbReference type="GO" id="GO:0042797">
    <property type="term" value="P:tRNA transcription by RNA polymerase III"/>
    <property type="evidence" value="ECO:0007669"/>
    <property type="project" value="TreeGrafter"/>
</dbReference>
<feature type="region of interest" description="Disordered" evidence="6">
    <location>
        <begin position="395"/>
        <end position="421"/>
    </location>
</feature>
<feature type="compositionally biased region" description="Polar residues" evidence="6">
    <location>
        <begin position="171"/>
        <end position="180"/>
    </location>
</feature>
<feature type="compositionally biased region" description="Gly residues" evidence="6">
    <location>
        <begin position="197"/>
        <end position="209"/>
    </location>
</feature>
<gene>
    <name evidence="7" type="ORF">BD289DRAFT_454933</name>
</gene>
<feature type="compositionally biased region" description="Acidic residues" evidence="6">
    <location>
        <begin position="309"/>
        <end position="323"/>
    </location>
</feature>
<evidence type="ECO:0000256" key="1">
    <source>
        <dbReference type="ARBA" id="ARBA00004123"/>
    </source>
</evidence>
<feature type="compositionally biased region" description="Basic and acidic residues" evidence="6">
    <location>
        <begin position="211"/>
        <end position="223"/>
    </location>
</feature>
<feature type="compositionally biased region" description="Basic and acidic residues" evidence="6">
    <location>
        <begin position="411"/>
        <end position="421"/>
    </location>
</feature>
<feature type="region of interest" description="Disordered" evidence="6">
    <location>
        <begin position="119"/>
        <end position="270"/>
    </location>
</feature>
<feature type="compositionally biased region" description="Low complexity" evidence="6">
    <location>
        <begin position="90"/>
        <end position="106"/>
    </location>
</feature>
<keyword evidence="4" id="KW-0539">Nucleus</keyword>
<evidence type="ECO:0000313" key="7">
    <source>
        <dbReference type="EMBL" id="PSR81224.1"/>
    </source>
</evidence>
<keyword evidence="5" id="KW-0175">Coiled coil</keyword>
<proteinExistence type="predicted"/>
<name>A0A2T3A1P5_9PEZI</name>
<keyword evidence="8" id="KW-1185">Reference proteome</keyword>
<feature type="compositionally biased region" description="Basic and acidic residues" evidence="6">
    <location>
        <begin position="1"/>
        <end position="11"/>
    </location>
</feature>
<feature type="compositionally biased region" description="Low complexity" evidence="6">
    <location>
        <begin position="64"/>
        <end position="83"/>
    </location>
</feature>
<feature type="compositionally biased region" description="Polar residues" evidence="6">
    <location>
        <begin position="249"/>
        <end position="265"/>
    </location>
</feature>